<dbReference type="STRING" id="1198029.A0A1U7LGZ5"/>
<dbReference type="GO" id="GO:0005743">
    <property type="term" value="C:mitochondrial inner membrane"/>
    <property type="evidence" value="ECO:0007669"/>
    <property type="project" value="UniProtKB-SubCell"/>
</dbReference>
<dbReference type="PANTHER" id="PTHR11108">
    <property type="entry name" value="FERROCHELATASE"/>
    <property type="match status" value="1"/>
</dbReference>
<dbReference type="SUPFAM" id="SSF53800">
    <property type="entry name" value="Chelatase"/>
    <property type="match status" value="1"/>
</dbReference>
<comment type="function">
    <text evidence="7">Catalyzes the ferrous insertion into protoporphyrin IX.</text>
</comment>
<proteinExistence type="inferred from homology"/>
<dbReference type="Proteomes" id="UP000186594">
    <property type="component" value="Unassembled WGS sequence"/>
</dbReference>
<dbReference type="InterPro" id="IPR033659">
    <property type="entry name" value="Ferrochelatase_N"/>
</dbReference>
<dbReference type="GO" id="GO:0006783">
    <property type="term" value="P:heme biosynthetic process"/>
    <property type="evidence" value="ECO:0007669"/>
    <property type="project" value="UniProtKB-UniRule"/>
</dbReference>
<name>A0A1U7LGZ5_NEOID</name>
<keyword evidence="5 7" id="KW-0456">Lyase</keyword>
<comment type="caution">
    <text evidence="8">The sequence shown here is derived from an EMBL/GenBank/DDBJ whole genome shotgun (WGS) entry which is preliminary data.</text>
</comment>
<dbReference type="CDD" id="cd00419">
    <property type="entry name" value="Ferrochelatase_C"/>
    <property type="match status" value="1"/>
</dbReference>
<comment type="catalytic activity">
    <reaction evidence="7">
        <text>heme b + 2 H(+) = protoporphyrin IX + Fe(2+)</text>
        <dbReference type="Rhea" id="RHEA:22584"/>
        <dbReference type="ChEBI" id="CHEBI:15378"/>
        <dbReference type="ChEBI" id="CHEBI:29033"/>
        <dbReference type="ChEBI" id="CHEBI:57306"/>
        <dbReference type="ChEBI" id="CHEBI:60344"/>
        <dbReference type="EC" id="4.98.1.1"/>
    </reaction>
</comment>
<organism evidence="8 9">
    <name type="scientific">Neolecta irregularis (strain DAH-3)</name>
    <dbReference type="NCBI Taxonomy" id="1198029"/>
    <lineage>
        <taxon>Eukaryota</taxon>
        <taxon>Fungi</taxon>
        <taxon>Dikarya</taxon>
        <taxon>Ascomycota</taxon>
        <taxon>Taphrinomycotina</taxon>
        <taxon>Neolectales</taxon>
        <taxon>Neolectaceae</taxon>
        <taxon>Neolecta</taxon>
    </lineage>
</organism>
<keyword evidence="9" id="KW-1185">Reference proteome</keyword>
<keyword evidence="7" id="KW-0999">Mitochondrion inner membrane</keyword>
<comment type="subcellular location">
    <subcellularLocation>
        <location evidence="7">Mitochondrion inner membrane</location>
    </subcellularLocation>
</comment>
<evidence type="ECO:0000256" key="2">
    <source>
        <dbReference type="ARBA" id="ARBA00007718"/>
    </source>
</evidence>
<evidence type="ECO:0000313" key="9">
    <source>
        <dbReference type="Proteomes" id="UP000186594"/>
    </source>
</evidence>
<evidence type="ECO:0000313" key="8">
    <source>
        <dbReference type="EMBL" id="OLL21919.1"/>
    </source>
</evidence>
<dbReference type="Pfam" id="PF00762">
    <property type="entry name" value="Ferrochelatase"/>
    <property type="match status" value="1"/>
</dbReference>
<evidence type="ECO:0000256" key="7">
    <source>
        <dbReference type="RuleBase" id="RU000607"/>
    </source>
</evidence>
<keyword evidence="7" id="KW-0472">Membrane</keyword>
<dbReference type="EMBL" id="LXFE01004132">
    <property type="protein sequence ID" value="OLL21919.1"/>
    <property type="molecule type" value="Genomic_DNA"/>
</dbReference>
<gene>
    <name evidence="8" type="ORF">NEOLI_003327</name>
</gene>
<accession>A0A1U7LGZ5</accession>
<dbReference type="NCBIfam" id="TIGR00109">
    <property type="entry name" value="hemH"/>
    <property type="match status" value="1"/>
</dbReference>
<keyword evidence="7" id="KW-0496">Mitochondrion</keyword>
<dbReference type="EC" id="4.98.1.1" evidence="7"/>
<dbReference type="InterPro" id="IPR001015">
    <property type="entry name" value="Ferrochelatase"/>
</dbReference>
<dbReference type="OMA" id="DPYHCEC"/>
<dbReference type="GO" id="GO:0051537">
    <property type="term" value="F:2 iron, 2 sulfur cluster binding"/>
    <property type="evidence" value="ECO:0007669"/>
    <property type="project" value="EnsemblFungi"/>
</dbReference>
<dbReference type="HAMAP" id="MF_00323">
    <property type="entry name" value="Ferrochelatase"/>
    <property type="match status" value="1"/>
</dbReference>
<dbReference type="AlphaFoldDB" id="A0A1U7LGZ5"/>
<dbReference type="PANTHER" id="PTHR11108:SF1">
    <property type="entry name" value="FERROCHELATASE, MITOCHONDRIAL"/>
    <property type="match status" value="1"/>
</dbReference>
<dbReference type="UniPathway" id="UPA00252">
    <property type="reaction ID" value="UER00325"/>
</dbReference>
<sequence length="345" mass="38947">MATIRSLAYSHNSAICFMNMGGPTTLCEVQPFLTRLFTDPDIIPLGPFQSTIGKWIARRRTPKIQASYSAIGGGSPIRHWSTVQAQSICKYLDKTTPETGPHVPYIMFRYASPLTNETMEQMLRDGVERAVAVTMYPQYTCSTTGSNLNDIYHWSKKLDPHGRIKWSVIDRWFNHPSLVKTFAEHIRDSLKTYADPEPVIILFSAHSLPMSQVRKGDTYVMEVASSVSSIMQDLGTKNPYRLTWQSKVGPASWMEPQTIDMLRGLAKSGKKNVLVVPIAFTSDHIETLFELDLEYGEEVKELGLSGYKRVESFNDDERFSQRLAGLVKDHLHSGEGCSQQMLLRC</sequence>
<comment type="similarity">
    <text evidence="2 7">Belongs to the ferrochelatase family.</text>
</comment>
<dbReference type="InterPro" id="IPR019772">
    <property type="entry name" value="Ferrochelatase_AS"/>
</dbReference>
<dbReference type="Gene3D" id="3.40.50.1400">
    <property type="match status" value="2"/>
</dbReference>
<reference evidence="8 9" key="1">
    <citation type="submission" date="2016-04" db="EMBL/GenBank/DDBJ databases">
        <title>Evolutionary innovation and constraint leading to complex multicellularity in the Ascomycota.</title>
        <authorList>
            <person name="Cisse O."/>
            <person name="Nguyen A."/>
            <person name="Hewitt D.A."/>
            <person name="Jedd G."/>
            <person name="Stajich J.E."/>
        </authorList>
    </citation>
    <scope>NUCLEOTIDE SEQUENCE [LARGE SCALE GENOMIC DNA]</scope>
    <source>
        <strain evidence="8 9">DAH-3</strain>
    </source>
</reference>
<dbReference type="GO" id="GO:0004325">
    <property type="term" value="F:ferrochelatase activity"/>
    <property type="evidence" value="ECO:0007669"/>
    <property type="project" value="UniProtKB-UniRule"/>
</dbReference>
<protein>
    <recommendedName>
        <fullName evidence="7">Ferrochelatase</fullName>
        <ecNumber evidence="7">4.98.1.1</ecNumber>
    </recommendedName>
</protein>
<keyword evidence="3 7" id="KW-0408">Iron</keyword>
<evidence type="ECO:0000256" key="5">
    <source>
        <dbReference type="ARBA" id="ARBA00023239"/>
    </source>
</evidence>
<dbReference type="OrthoDB" id="1323at2759"/>
<evidence type="ECO:0000256" key="4">
    <source>
        <dbReference type="ARBA" id="ARBA00023133"/>
    </source>
</evidence>
<dbReference type="PROSITE" id="PS00534">
    <property type="entry name" value="FERROCHELATASE"/>
    <property type="match status" value="1"/>
</dbReference>
<comment type="pathway">
    <text evidence="1 7">Porphyrin-containing compound metabolism; protoheme biosynthesis; protoheme from protoporphyrin-IX: step 1/1.</text>
</comment>
<dbReference type="CDD" id="cd03411">
    <property type="entry name" value="Ferrochelatase_N"/>
    <property type="match status" value="1"/>
</dbReference>
<evidence type="ECO:0000256" key="3">
    <source>
        <dbReference type="ARBA" id="ARBA00023004"/>
    </source>
</evidence>
<keyword evidence="6 7" id="KW-0627">Porphyrin biosynthesis</keyword>
<keyword evidence="4 7" id="KW-0350">Heme biosynthesis</keyword>
<evidence type="ECO:0000256" key="1">
    <source>
        <dbReference type="ARBA" id="ARBA00004943"/>
    </source>
</evidence>
<dbReference type="InterPro" id="IPR033644">
    <property type="entry name" value="Ferrochelatase_C"/>
</dbReference>
<feature type="non-terminal residue" evidence="8">
    <location>
        <position position="345"/>
    </location>
</feature>
<evidence type="ECO:0000256" key="6">
    <source>
        <dbReference type="ARBA" id="ARBA00023244"/>
    </source>
</evidence>